<reference evidence="1 2" key="1">
    <citation type="submission" date="2020-06" db="EMBL/GenBank/DDBJ databases">
        <title>Genome sequence of Paramixta manurensis strain PD-1.</title>
        <authorList>
            <person name="Lee C.W."/>
            <person name="Kim J."/>
        </authorList>
    </citation>
    <scope>NUCLEOTIDE SEQUENCE [LARGE SCALE GENOMIC DNA]</scope>
    <source>
        <strain evidence="1 2">PD-1</strain>
    </source>
</reference>
<proteinExistence type="predicted"/>
<dbReference type="AlphaFoldDB" id="A0A6M8U4Y6"/>
<accession>A0A6M8U4Y6</accession>
<dbReference type="KEGG" id="pmak:PMPD1_0744"/>
<dbReference type="RefSeq" id="WP_173632778.1">
    <property type="nucleotide sequence ID" value="NZ_CP054212.1"/>
</dbReference>
<dbReference type="EMBL" id="CP054212">
    <property type="protein sequence ID" value="QKJ85716.1"/>
    <property type="molecule type" value="Genomic_DNA"/>
</dbReference>
<evidence type="ECO:0000313" key="1">
    <source>
        <dbReference type="EMBL" id="QKJ85716.1"/>
    </source>
</evidence>
<gene>
    <name evidence="1" type="ORF">PMPD1_0744</name>
</gene>
<sequence>MVKVIFSGYGIDIIENNGIFYIKYDDGGLISKDIESEIIKEEAIKAQLSSKDASEIIILTQKRDKINLPKI</sequence>
<protein>
    <submittedName>
        <fullName evidence="1">Uncharacterized protein</fullName>
    </submittedName>
</protein>
<evidence type="ECO:0000313" key="2">
    <source>
        <dbReference type="Proteomes" id="UP000505325"/>
    </source>
</evidence>
<name>A0A6M8U4Y6_9GAMM</name>
<keyword evidence="2" id="KW-1185">Reference proteome</keyword>
<dbReference type="Proteomes" id="UP000505325">
    <property type="component" value="Chromosome"/>
</dbReference>
<organism evidence="1 2">
    <name type="scientific">Paramixta manurensis</name>
    <dbReference type="NCBI Taxonomy" id="2740817"/>
    <lineage>
        <taxon>Bacteria</taxon>
        <taxon>Pseudomonadati</taxon>
        <taxon>Pseudomonadota</taxon>
        <taxon>Gammaproteobacteria</taxon>
        <taxon>Enterobacterales</taxon>
        <taxon>Erwiniaceae</taxon>
        <taxon>Paramixta</taxon>
    </lineage>
</organism>